<dbReference type="GO" id="GO:0071540">
    <property type="term" value="C:eukaryotic translation initiation factor 3 complex, eIF3e"/>
    <property type="evidence" value="ECO:0007669"/>
    <property type="project" value="UniProtKB-UniRule"/>
</dbReference>
<comment type="similarity">
    <text evidence="4 5">Belongs to the eIF-3 subunit E family.</text>
</comment>
<dbReference type="GO" id="GO:0001732">
    <property type="term" value="P:formation of cytoplasmic translation initiation complex"/>
    <property type="evidence" value="ECO:0007669"/>
    <property type="project" value="UniProtKB-UniRule"/>
</dbReference>
<dbReference type="GO" id="GO:0016282">
    <property type="term" value="C:eukaryotic 43S preinitiation complex"/>
    <property type="evidence" value="ECO:0007669"/>
    <property type="project" value="UniProtKB-UniRule"/>
</dbReference>
<dbReference type="InterPro" id="IPR036390">
    <property type="entry name" value="WH_DNA-bd_sf"/>
</dbReference>
<keyword evidence="9" id="KW-1185">Reference proteome</keyword>
<comment type="function">
    <text evidence="4">Component of the eukaryotic translation initiation factor 3 (eIF-3) complex, which is involved in protein synthesis of a specialized repertoire of mRNAs and, together with other initiation factors, stimulates binding of mRNA and methionyl-tRNAi to the 40S ribosome. The eIF-3 complex specifically targets and initiates translation of a subset of mRNAs involved in cell proliferation.</text>
</comment>
<protein>
    <recommendedName>
        <fullName evidence="4 5">Eukaryotic translation initiation factor 3 subunit E</fullName>
        <shortName evidence="4">eIF3e</shortName>
    </recommendedName>
</protein>
<accession>A0A166IL53</accession>
<dbReference type="HAMAP" id="MF_03004">
    <property type="entry name" value="eIF3e"/>
    <property type="match status" value="1"/>
</dbReference>
<dbReference type="SUPFAM" id="SSF46785">
    <property type="entry name" value="Winged helix' DNA-binding domain"/>
    <property type="match status" value="1"/>
</dbReference>
<evidence type="ECO:0000256" key="4">
    <source>
        <dbReference type="HAMAP-Rule" id="MF_03004"/>
    </source>
</evidence>
<dbReference type="PROSITE" id="PS50250">
    <property type="entry name" value="PCI"/>
    <property type="match status" value="1"/>
</dbReference>
<reference evidence="8 9" key="1">
    <citation type="journal article" date="2016" name="Mol. Biol. Evol.">
        <title>Comparative Genomics of Early-Diverging Mushroom-Forming Fungi Provides Insights into the Origins of Lignocellulose Decay Capabilities.</title>
        <authorList>
            <person name="Nagy L.G."/>
            <person name="Riley R."/>
            <person name="Tritt A."/>
            <person name="Adam C."/>
            <person name="Daum C."/>
            <person name="Floudas D."/>
            <person name="Sun H."/>
            <person name="Yadav J.S."/>
            <person name="Pangilinan J."/>
            <person name="Larsson K.H."/>
            <person name="Matsuura K."/>
            <person name="Barry K."/>
            <person name="Labutti K."/>
            <person name="Kuo R."/>
            <person name="Ohm R.A."/>
            <person name="Bhattacharya S.S."/>
            <person name="Shirouzu T."/>
            <person name="Yoshinaga Y."/>
            <person name="Martin F.M."/>
            <person name="Grigoriev I.V."/>
            <person name="Hibbett D.S."/>
        </authorList>
    </citation>
    <scope>NUCLEOTIDE SEQUENCE [LARGE SCALE GENOMIC DNA]</scope>
    <source>
        <strain evidence="8 9">CBS 109695</strain>
    </source>
</reference>
<dbReference type="Pfam" id="PF09440">
    <property type="entry name" value="eIF3_N"/>
    <property type="match status" value="1"/>
</dbReference>
<dbReference type="InterPro" id="IPR019010">
    <property type="entry name" value="eIF3e_N"/>
</dbReference>
<evidence type="ECO:0000256" key="5">
    <source>
        <dbReference type="PIRNR" id="PIRNR016255"/>
    </source>
</evidence>
<dbReference type="Pfam" id="PF21357">
    <property type="entry name" value="EIF3E_C"/>
    <property type="match status" value="1"/>
</dbReference>
<evidence type="ECO:0000313" key="8">
    <source>
        <dbReference type="EMBL" id="KZP19941.1"/>
    </source>
</evidence>
<evidence type="ECO:0000256" key="1">
    <source>
        <dbReference type="ARBA" id="ARBA00022490"/>
    </source>
</evidence>
<dbReference type="Pfam" id="PF01399">
    <property type="entry name" value="PCI"/>
    <property type="match status" value="1"/>
</dbReference>
<keyword evidence="1 4" id="KW-0963">Cytoplasm</keyword>
<evidence type="ECO:0000313" key="9">
    <source>
        <dbReference type="Proteomes" id="UP000076532"/>
    </source>
</evidence>
<dbReference type="Proteomes" id="UP000076532">
    <property type="component" value="Unassembled WGS sequence"/>
</dbReference>
<evidence type="ECO:0000256" key="3">
    <source>
        <dbReference type="ARBA" id="ARBA00022917"/>
    </source>
</evidence>
<gene>
    <name evidence="4" type="primary">INT6</name>
    <name evidence="8" type="ORF">FIBSPDRAFT_862156</name>
</gene>
<sequence>MSESEVATMAEYDLSKTIIPYLDRHLAFPLLNHLAELAIFPVADVQAAQYELAKGTNMVDYAVSMFEELNPDTPVPDEFAAKRENALSTNERLQQEAQAVLDVIENPDVAQALRQDKAQNLQYLKDNYNLTPAQITALYTFGQFQFTYGNYSGAADYLYHFRVLSTDADLLVSAHWGKLASDILTGKWDVALEELNTLRDAIDARSNAHGSGSGGDAARAQLHSRTWLAHWSLFVYFNHPNGRTLLLETFLSPTYLATIQTACPWILRYLAAAAVLARRSPSSTATPAAPTSTRVKHALKEIVKVIQTEEYQYTDPLTRFLNFLYVDFDFEAAQRELASASAVVQDDFFLGEFKDEFVEAARGLVSEVYVRIHQRIDIGDLSKRLNLGPEEGEKWIVNLIRETRMGADAKIDLEKNVIEINRPPLPVYQSVIEKTRGLAFRTQAMGAAMARPPQSQQQQAPTTVGEEKIE</sequence>
<dbReference type="CDD" id="cd21378">
    <property type="entry name" value="eIF3E"/>
    <property type="match status" value="1"/>
</dbReference>
<proteinExistence type="inferred from homology"/>
<dbReference type="GO" id="GO:0003743">
    <property type="term" value="F:translation initiation factor activity"/>
    <property type="evidence" value="ECO:0007669"/>
    <property type="project" value="UniProtKB-UniRule"/>
</dbReference>
<feature type="compositionally biased region" description="Low complexity" evidence="6">
    <location>
        <begin position="447"/>
        <end position="461"/>
    </location>
</feature>
<evidence type="ECO:0000256" key="2">
    <source>
        <dbReference type="ARBA" id="ARBA00022540"/>
    </source>
</evidence>
<dbReference type="AlphaFoldDB" id="A0A166IL53"/>
<dbReference type="InterPro" id="IPR016650">
    <property type="entry name" value="eIF3e"/>
</dbReference>
<dbReference type="EMBL" id="KV417559">
    <property type="protein sequence ID" value="KZP19941.1"/>
    <property type="molecule type" value="Genomic_DNA"/>
</dbReference>
<dbReference type="PIRSF" id="PIRSF016255">
    <property type="entry name" value="eIF3e_su6"/>
    <property type="match status" value="1"/>
</dbReference>
<comment type="subunit">
    <text evidence="4 5">Component of the eukaryotic translation initiation factor 3 (eIF-3) complex.</text>
</comment>
<feature type="domain" description="PCI" evidence="7">
    <location>
        <begin position="235"/>
        <end position="425"/>
    </location>
</feature>
<evidence type="ECO:0000259" key="7">
    <source>
        <dbReference type="PROSITE" id="PS50250"/>
    </source>
</evidence>
<dbReference type="STRING" id="436010.A0A166IL53"/>
<dbReference type="PANTHER" id="PTHR10317">
    <property type="entry name" value="EUKARYOTIC TRANSLATION INITIATION FACTOR 3 SUBUNIT E"/>
    <property type="match status" value="1"/>
</dbReference>
<feature type="region of interest" description="Disordered" evidence="6">
    <location>
        <begin position="447"/>
        <end position="470"/>
    </location>
</feature>
<comment type="subcellular location">
    <subcellularLocation>
        <location evidence="4 5">Cytoplasm</location>
    </subcellularLocation>
</comment>
<evidence type="ECO:0000256" key="6">
    <source>
        <dbReference type="SAM" id="MobiDB-lite"/>
    </source>
</evidence>
<dbReference type="OrthoDB" id="417252at2759"/>
<dbReference type="SMART" id="SM01186">
    <property type="entry name" value="eIF3_N"/>
    <property type="match status" value="1"/>
</dbReference>
<dbReference type="GO" id="GO:0033290">
    <property type="term" value="C:eukaryotic 48S preinitiation complex"/>
    <property type="evidence" value="ECO:0007669"/>
    <property type="project" value="UniProtKB-UniRule"/>
</dbReference>
<dbReference type="InterPro" id="IPR000717">
    <property type="entry name" value="PCI_dom"/>
</dbReference>
<keyword evidence="3 4" id="KW-0648">Protein biosynthesis</keyword>
<organism evidence="8 9">
    <name type="scientific">Athelia psychrophila</name>
    <dbReference type="NCBI Taxonomy" id="1759441"/>
    <lineage>
        <taxon>Eukaryota</taxon>
        <taxon>Fungi</taxon>
        <taxon>Dikarya</taxon>
        <taxon>Basidiomycota</taxon>
        <taxon>Agaricomycotina</taxon>
        <taxon>Agaricomycetes</taxon>
        <taxon>Agaricomycetidae</taxon>
        <taxon>Atheliales</taxon>
        <taxon>Atheliaceae</taxon>
        <taxon>Athelia</taxon>
    </lineage>
</organism>
<name>A0A166IL53_9AGAM</name>
<keyword evidence="2 4" id="KW-0396">Initiation factor</keyword>